<gene>
    <name evidence="1" type="ORF">MB27_27630</name>
</gene>
<name>A0A0A6UF46_ACTUT</name>
<dbReference type="STRING" id="1869.MB27_27630"/>
<sequence length="64" mass="6660">METASVDTPSEDQWIPLPDVSGLPIQALAADDSGVLGRSLRQVLGTLADRDGVISAFASFVSTD</sequence>
<comment type="caution">
    <text evidence="1">The sequence shown here is derived from an EMBL/GenBank/DDBJ whole genome shotgun (WGS) entry which is preliminary data.</text>
</comment>
<reference evidence="1 2" key="1">
    <citation type="submission" date="2014-10" db="EMBL/GenBank/DDBJ databases">
        <title>Draft genome sequence of Actinoplanes utahensis NRRL 12052.</title>
        <authorList>
            <person name="Velasco-Bucheli B."/>
            <person name="del Cerro C."/>
            <person name="Hormigo D."/>
            <person name="Garcia J.L."/>
            <person name="Acebal C."/>
            <person name="Arroyo M."/>
            <person name="de la Mata I."/>
        </authorList>
    </citation>
    <scope>NUCLEOTIDE SEQUENCE [LARGE SCALE GENOMIC DNA]</scope>
    <source>
        <strain evidence="1 2">NRRL 12052</strain>
    </source>
</reference>
<evidence type="ECO:0000313" key="2">
    <source>
        <dbReference type="Proteomes" id="UP000054537"/>
    </source>
</evidence>
<dbReference type="Proteomes" id="UP000054537">
    <property type="component" value="Unassembled WGS sequence"/>
</dbReference>
<proteinExistence type="predicted"/>
<accession>A0A0A6UF46</accession>
<dbReference type="RefSeq" id="WP_043529070.1">
    <property type="nucleotide sequence ID" value="NZ_BAABKU010000010.1"/>
</dbReference>
<dbReference type="AlphaFoldDB" id="A0A0A6UF46"/>
<dbReference type="EMBL" id="JRTT01000039">
    <property type="protein sequence ID" value="KHD74660.1"/>
    <property type="molecule type" value="Genomic_DNA"/>
</dbReference>
<protein>
    <recommendedName>
        <fullName evidence="3">FXSXX-COOH protein</fullName>
    </recommendedName>
</protein>
<keyword evidence="2" id="KW-1185">Reference proteome</keyword>
<dbReference type="OrthoDB" id="3404237at2"/>
<organism evidence="1 2">
    <name type="scientific">Actinoplanes utahensis</name>
    <dbReference type="NCBI Taxonomy" id="1869"/>
    <lineage>
        <taxon>Bacteria</taxon>
        <taxon>Bacillati</taxon>
        <taxon>Actinomycetota</taxon>
        <taxon>Actinomycetes</taxon>
        <taxon>Micromonosporales</taxon>
        <taxon>Micromonosporaceae</taxon>
        <taxon>Actinoplanes</taxon>
    </lineage>
</organism>
<evidence type="ECO:0008006" key="3">
    <source>
        <dbReference type="Google" id="ProtNLM"/>
    </source>
</evidence>
<evidence type="ECO:0000313" key="1">
    <source>
        <dbReference type="EMBL" id="KHD74660.1"/>
    </source>
</evidence>